<keyword evidence="5" id="KW-0028">Amino-acid biosynthesis</keyword>
<evidence type="ECO:0000256" key="3">
    <source>
        <dbReference type="ARBA" id="ARBA00023239"/>
    </source>
</evidence>
<comment type="function">
    <text evidence="5">Involved in the third step of the chorismate pathway, which leads to the biosynthesis of aromatic amino acids. Catalyzes the cis-dehydration of 3-dehydroquinate (DHQ) and introduces the first double bond of the aromatic ring to yield 3-dehydroshikimate.</text>
</comment>
<comment type="subunit">
    <text evidence="5">Homodimer.</text>
</comment>
<dbReference type="Proteomes" id="UP000070226">
    <property type="component" value="Unassembled WGS sequence"/>
</dbReference>
<evidence type="ECO:0000313" key="7">
    <source>
        <dbReference type="Proteomes" id="UP000070226"/>
    </source>
</evidence>
<feature type="binding site" evidence="5">
    <location>
        <position position="218"/>
    </location>
    <ligand>
        <name>3-dehydroquinate</name>
        <dbReference type="ChEBI" id="CHEBI:32364"/>
    </ligand>
</feature>
<dbReference type="STRING" id="39777.B7L28_08350"/>
<dbReference type="GO" id="GO:0009073">
    <property type="term" value="P:aromatic amino acid family biosynthetic process"/>
    <property type="evidence" value="ECO:0007669"/>
    <property type="project" value="UniProtKB-KW"/>
</dbReference>
<dbReference type="Gene3D" id="3.20.20.70">
    <property type="entry name" value="Aldolase class I"/>
    <property type="match status" value="1"/>
</dbReference>
<dbReference type="GO" id="GO:0009423">
    <property type="term" value="P:chorismate biosynthetic process"/>
    <property type="evidence" value="ECO:0007669"/>
    <property type="project" value="UniProtKB-UniRule"/>
</dbReference>
<dbReference type="EC" id="4.2.1.10" evidence="5"/>
<dbReference type="InterPro" id="IPR001381">
    <property type="entry name" value="DHquinase_I"/>
</dbReference>
<feature type="active site" description="Schiff-base intermediate with substrate" evidence="5">
    <location>
        <position position="175"/>
    </location>
</feature>
<dbReference type="SUPFAM" id="SSF51569">
    <property type="entry name" value="Aldolase"/>
    <property type="match status" value="1"/>
</dbReference>
<dbReference type="GO" id="GO:0046279">
    <property type="term" value="P:3,4-dihydroxybenzoate biosynthetic process"/>
    <property type="evidence" value="ECO:0007669"/>
    <property type="project" value="UniProtKB-ARBA"/>
</dbReference>
<feature type="binding site" evidence="5">
    <location>
        <position position="87"/>
    </location>
    <ligand>
        <name>3-dehydroquinate</name>
        <dbReference type="ChEBI" id="CHEBI:32364"/>
    </ligand>
</feature>
<keyword evidence="2 5" id="KW-0057">Aromatic amino acid biosynthesis</keyword>
<organism evidence="6">
    <name type="scientific">Veillonella atypica</name>
    <dbReference type="NCBI Taxonomy" id="39777"/>
    <lineage>
        <taxon>Bacteria</taxon>
        <taxon>Bacillati</taxon>
        <taxon>Bacillota</taxon>
        <taxon>Negativicutes</taxon>
        <taxon>Veillonellales</taxon>
        <taxon>Veillonellaceae</taxon>
        <taxon>Veillonella</taxon>
    </lineage>
</organism>
<dbReference type="InterPro" id="IPR018508">
    <property type="entry name" value="3-dehydroquinate_DH_AS"/>
</dbReference>
<feature type="binding site" evidence="5">
    <location>
        <position position="241"/>
    </location>
    <ligand>
        <name>3-dehydroquinate</name>
        <dbReference type="ChEBI" id="CHEBI:32364"/>
    </ligand>
</feature>
<comment type="caution">
    <text evidence="5">Lacks conserved residue(s) required for the propagation of feature annotation.</text>
</comment>
<dbReference type="PANTHER" id="PTHR43699:SF1">
    <property type="entry name" value="3-DEHYDROQUINATE DEHYDRATASE"/>
    <property type="match status" value="1"/>
</dbReference>
<feature type="active site" description="Proton donor/acceptor" evidence="5">
    <location>
        <position position="148"/>
    </location>
</feature>
<comment type="catalytic activity">
    <reaction evidence="1 5">
        <text>3-dehydroquinate = 3-dehydroshikimate + H2O</text>
        <dbReference type="Rhea" id="RHEA:21096"/>
        <dbReference type="ChEBI" id="CHEBI:15377"/>
        <dbReference type="ChEBI" id="CHEBI:16630"/>
        <dbReference type="ChEBI" id="CHEBI:32364"/>
        <dbReference type="EC" id="4.2.1.10"/>
    </reaction>
</comment>
<dbReference type="InterPro" id="IPR013785">
    <property type="entry name" value="Aldolase_TIM"/>
</dbReference>
<dbReference type="PATRIC" id="fig|39777.7.peg.779"/>
<feature type="binding site" evidence="5">
    <location>
        <position position="237"/>
    </location>
    <ligand>
        <name>3-dehydroquinate</name>
        <dbReference type="ChEBI" id="CHEBI:32364"/>
    </ligand>
</feature>
<dbReference type="InterPro" id="IPR050146">
    <property type="entry name" value="Type-I_3-dehydroquinase"/>
</dbReference>
<evidence type="ECO:0000256" key="1">
    <source>
        <dbReference type="ARBA" id="ARBA00001864"/>
    </source>
</evidence>
<evidence type="ECO:0000256" key="4">
    <source>
        <dbReference type="ARBA" id="ARBA00023270"/>
    </source>
</evidence>
<reference evidence="6 7" key="1">
    <citation type="submission" date="2016-01" db="EMBL/GenBank/DDBJ databases">
        <authorList>
            <person name="Oliw E.H."/>
        </authorList>
    </citation>
    <scope>NUCLEOTIDE SEQUENCE [LARGE SCALE GENOMIC DNA]</scope>
    <source>
        <strain evidence="6 7">CMW7756B</strain>
    </source>
</reference>
<dbReference type="NCBIfam" id="TIGR01093">
    <property type="entry name" value="aroD"/>
    <property type="match status" value="1"/>
</dbReference>
<dbReference type="GO" id="GO:0008652">
    <property type="term" value="P:amino acid biosynthetic process"/>
    <property type="evidence" value="ECO:0007669"/>
    <property type="project" value="UniProtKB-KW"/>
</dbReference>
<evidence type="ECO:0000313" key="6">
    <source>
        <dbReference type="EMBL" id="KXA64821.1"/>
    </source>
</evidence>
<comment type="caution">
    <text evidence="6">The sequence shown here is derived from an EMBL/GenBank/DDBJ whole genome shotgun (WGS) entry which is preliminary data.</text>
</comment>
<dbReference type="UniPathway" id="UPA00053">
    <property type="reaction ID" value="UER00086"/>
</dbReference>
<comment type="pathway">
    <text evidence="5">Metabolic intermediate biosynthesis; chorismate biosynthesis; chorismate from D-erythrose 4-phosphate and phosphoenolpyruvate: step 3/7.</text>
</comment>
<evidence type="ECO:0000256" key="5">
    <source>
        <dbReference type="HAMAP-Rule" id="MF_00214"/>
    </source>
</evidence>
<dbReference type="EMBL" id="LRQT01000019">
    <property type="protein sequence ID" value="KXA64821.1"/>
    <property type="molecule type" value="Genomic_DNA"/>
</dbReference>
<comment type="similarity">
    <text evidence="5">Belongs to the type-I 3-dehydroquinase family.</text>
</comment>
<gene>
    <name evidence="5" type="primary">aroD</name>
    <name evidence="6" type="ORF">HMPREF3233_00794</name>
</gene>
<keyword evidence="3 5" id="KW-0456">Lyase</keyword>
<evidence type="ECO:0000256" key="2">
    <source>
        <dbReference type="ARBA" id="ARBA00023141"/>
    </source>
</evidence>
<sequence>MRCKGVVMVRIGQTVLGEKGTKICVPIVGTTVKEILDATAVACNTPCDVVELRIDYYERAHSIDAIIELLMLMKPQLKGRALLFTWRTKGEGGEKSISSQDYFTMLERLIPTGLVDAIDIELFFDQDRMVKTIEFAKVHGVTIVMSNHDFNGTPSRDVIVNRLIQMKGFLADVPKIAVMPHTTGDVLTLLEATAEVKSLYPSDPIITMAMGPLGAITRASGALFGNAMTFASAGKASAPGQIDVHELKRILDTLDVDGVFDEQQHKRVKVH</sequence>
<keyword evidence="4 5" id="KW-0704">Schiff base</keyword>
<accession>A0A133S5J7</accession>
<proteinExistence type="inferred from homology"/>
<dbReference type="HAMAP" id="MF_00214">
    <property type="entry name" value="AroD"/>
    <property type="match status" value="1"/>
</dbReference>
<protein>
    <recommendedName>
        <fullName evidence="5">3-dehydroquinate dehydratase</fullName>
        <shortName evidence="5">3-dehydroquinase</shortName>
        <ecNumber evidence="5">4.2.1.10</ecNumber>
    </recommendedName>
    <alternativeName>
        <fullName evidence="5">Type I DHQase</fullName>
    </alternativeName>
    <alternativeName>
        <fullName evidence="5">Type I dehydroquinase</fullName>
        <shortName evidence="5">DHQ1</shortName>
    </alternativeName>
</protein>
<dbReference type="FunFam" id="3.20.20.70:FF:000047">
    <property type="entry name" value="3-dehydroquinate dehydratase"/>
    <property type="match status" value="1"/>
</dbReference>
<dbReference type="AlphaFoldDB" id="A0A133S5J7"/>
<dbReference type="PANTHER" id="PTHR43699">
    <property type="entry name" value="3-DEHYDROQUINATE DEHYDRATASE"/>
    <property type="match status" value="1"/>
</dbReference>
<dbReference type="Pfam" id="PF01487">
    <property type="entry name" value="DHquinase_I"/>
    <property type="match status" value="1"/>
</dbReference>
<dbReference type="PROSITE" id="PS01028">
    <property type="entry name" value="DEHYDROQUINASE_I"/>
    <property type="match status" value="1"/>
</dbReference>
<dbReference type="GO" id="GO:0003855">
    <property type="term" value="F:3-dehydroquinate dehydratase activity"/>
    <property type="evidence" value="ECO:0007669"/>
    <property type="project" value="UniProtKB-UniRule"/>
</dbReference>
<dbReference type="CDD" id="cd00502">
    <property type="entry name" value="DHQase_I"/>
    <property type="match status" value="1"/>
</dbReference>
<feature type="binding site" evidence="5">
    <location>
        <begin position="51"/>
        <end position="53"/>
    </location>
    <ligand>
        <name>3-dehydroquinate</name>
        <dbReference type="ChEBI" id="CHEBI:32364"/>
    </ligand>
</feature>
<name>A0A133S5J7_9FIRM</name>